<reference evidence="3 4" key="1">
    <citation type="submission" date="2013-12" db="EMBL/GenBank/DDBJ databases">
        <title>Complete genome sequence of Rhizobium etli bv. mimosae IE4771.</title>
        <authorList>
            <person name="Bustos P."/>
            <person name="Santamaria R.I."/>
            <person name="Lozano L."/>
            <person name="Ormeno-Orrillo E."/>
            <person name="Rogel M.A."/>
            <person name="Romero D."/>
            <person name="Cevallos M.A."/>
            <person name="Martinez-Romero E."/>
            <person name="Gonzalez V."/>
        </authorList>
    </citation>
    <scope>NUCLEOTIDE SEQUENCE [LARGE SCALE GENOMIC DNA]</scope>
    <source>
        <strain evidence="3 4">IE4771</strain>
    </source>
</reference>
<dbReference type="EMBL" id="CP006986">
    <property type="protein sequence ID" value="AIC25885.1"/>
    <property type="molecule type" value="Genomic_DNA"/>
</dbReference>
<evidence type="ECO:0000256" key="1">
    <source>
        <dbReference type="SAM" id="MobiDB-lite"/>
    </source>
</evidence>
<dbReference type="HOGENOM" id="CLU_035030_1_0_5"/>
<dbReference type="NCBIfam" id="NF009442">
    <property type="entry name" value="PRK12798.1-4"/>
    <property type="match status" value="1"/>
</dbReference>
<dbReference type="NCBIfam" id="NF009439">
    <property type="entry name" value="PRK12798.1-1"/>
    <property type="match status" value="1"/>
</dbReference>
<proteinExistence type="predicted"/>
<dbReference type="RefSeq" id="WP_038686912.1">
    <property type="nucleotide sequence ID" value="NZ_CP006986.1"/>
</dbReference>
<dbReference type="Proteomes" id="UP000027180">
    <property type="component" value="Chromosome"/>
</dbReference>
<protein>
    <submittedName>
        <fullName evidence="3">Chemotaxis protein MotC</fullName>
    </submittedName>
</protein>
<feature type="chain" id="PRO_5001586712" evidence="2">
    <location>
        <begin position="27"/>
        <end position="431"/>
    </location>
</feature>
<sequence length="431" mass="46589">MARRQHRYLGFMALGLAMFSPAAGNAQDPDDLSPYKMLRSLQFVQDSVVAGDHSAGEMQRFMLGTIDERLRTADTSIYDDDRNVDAALIYTMSGGNPQTLEYLIAHDVNGYFDNRVTEVLRKYLSGKGLLVARTLEETAREYRDKKIGPYLALIGGNVLIATKPTDALNLYDQARLAAPGTIVEEAALRRSVAICVDKGMLDKGLAYSQRYARRFLHSPYASQFADLFVKLVVAHDRDVKPQDVVDILSFMDAPRQREVYLRIARAAAISGKPELARMAVERVQSLGAGTDNAFGPLADFYGGMAGLPTQDIDQAAKNVSGIDGKALSPRDQALQAAARSVAEQILRAPDPASLTQASDPNTSHQEITSDKAAANAMQPGAPGAHPEPVPGGVASTGQSQDTDPSFNAFVTTSRSKLDEIDGLLAQEGNEQ</sequence>
<feature type="signal peptide" evidence="2">
    <location>
        <begin position="1"/>
        <end position="26"/>
    </location>
</feature>
<dbReference type="KEGG" id="rei:IE4771_CH00729"/>
<feature type="region of interest" description="Disordered" evidence="1">
    <location>
        <begin position="375"/>
        <end position="431"/>
    </location>
</feature>
<name>A0A060I1T8_RHIET</name>
<dbReference type="AlphaFoldDB" id="A0A060I1T8"/>
<gene>
    <name evidence="3" type="primary">motC</name>
    <name evidence="3" type="ORF">IE4771_CH00729</name>
</gene>
<feature type="compositionally biased region" description="Polar residues" evidence="1">
    <location>
        <begin position="395"/>
        <end position="414"/>
    </location>
</feature>
<evidence type="ECO:0000313" key="4">
    <source>
        <dbReference type="Proteomes" id="UP000027180"/>
    </source>
</evidence>
<evidence type="ECO:0000313" key="3">
    <source>
        <dbReference type="EMBL" id="AIC25885.1"/>
    </source>
</evidence>
<accession>A0A060I1T8</accession>
<organism evidence="3 4">
    <name type="scientific">Rhizobium etli bv. mimosae str. IE4771</name>
    <dbReference type="NCBI Taxonomy" id="1432050"/>
    <lineage>
        <taxon>Bacteria</taxon>
        <taxon>Pseudomonadati</taxon>
        <taxon>Pseudomonadota</taxon>
        <taxon>Alphaproteobacteria</taxon>
        <taxon>Hyphomicrobiales</taxon>
        <taxon>Rhizobiaceae</taxon>
        <taxon>Rhizobium/Agrobacterium group</taxon>
        <taxon>Rhizobium</taxon>
    </lineage>
</organism>
<evidence type="ECO:0000256" key="2">
    <source>
        <dbReference type="SAM" id="SignalP"/>
    </source>
</evidence>
<keyword evidence="2" id="KW-0732">Signal</keyword>
<dbReference type="OrthoDB" id="9812933at2"/>